<evidence type="ECO:0000259" key="3">
    <source>
        <dbReference type="SMART" id="SM00822"/>
    </source>
</evidence>
<evidence type="ECO:0000313" key="5">
    <source>
        <dbReference type="Proteomes" id="UP000621454"/>
    </source>
</evidence>
<gene>
    <name evidence="4" type="ORF">GCM10011489_26660</name>
</gene>
<dbReference type="PIRSF" id="PIRSF000126">
    <property type="entry name" value="11-beta-HSD1"/>
    <property type="match status" value="1"/>
</dbReference>
<keyword evidence="5" id="KW-1185">Reference proteome</keyword>
<dbReference type="Proteomes" id="UP000621454">
    <property type="component" value="Unassembled WGS sequence"/>
</dbReference>
<comment type="similarity">
    <text evidence="1">Belongs to the short-chain dehydrogenases/reductases (SDR) family.</text>
</comment>
<dbReference type="InterPro" id="IPR057326">
    <property type="entry name" value="KR_dom"/>
</dbReference>
<protein>
    <submittedName>
        <fullName evidence="4">Ketoacyl reductase</fullName>
    </submittedName>
</protein>
<keyword evidence="2" id="KW-0560">Oxidoreductase</keyword>
<dbReference type="GO" id="GO:0016491">
    <property type="term" value="F:oxidoreductase activity"/>
    <property type="evidence" value="ECO:0007669"/>
    <property type="project" value="UniProtKB-KW"/>
</dbReference>
<dbReference type="SMART" id="SM00822">
    <property type="entry name" value="PKS_KR"/>
    <property type="match status" value="1"/>
</dbReference>
<dbReference type="PANTHER" id="PTHR43086:SF3">
    <property type="entry name" value="NADP-DEPENDENT 3-HYDROXY ACID DEHYDROGENASE YDFG"/>
    <property type="match status" value="1"/>
</dbReference>
<feature type="domain" description="Ketoreductase" evidence="3">
    <location>
        <begin position="1"/>
        <end position="179"/>
    </location>
</feature>
<dbReference type="EMBL" id="BMGC01000020">
    <property type="protein sequence ID" value="GGB37526.1"/>
    <property type="molecule type" value="Genomic_DNA"/>
</dbReference>
<dbReference type="Pfam" id="PF00106">
    <property type="entry name" value="adh_short"/>
    <property type="match status" value="1"/>
</dbReference>
<evidence type="ECO:0000313" key="4">
    <source>
        <dbReference type="EMBL" id="GGB37526.1"/>
    </source>
</evidence>
<dbReference type="InterPro" id="IPR036291">
    <property type="entry name" value="NAD(P)-bd_dom_sf"/>
</dbReference>
<accession>A0A916WXJ0</accession>
<dbReference type="PRINTS" id="PR00081">
    <property type="entry name" value="GDHRDH"/>
</dbReference>
<organism evidence="4 5">
    <name type="scientific">Gordonia jinhuaensis</name>
    <dbReference type="NCBI Taxonomy" id="1517702"/>
    <lineage>
        <taxon>Bacteria</taxon>
        <taxon>Bacillati</taxon>
        <taxon>Actinomycetota</taxon>
        <taxon>Actinomycetes</taxon>
        <taxon>Mycobacteriales</taxon>
        <taxon>Gordoniaceae</taxon>
        <taxon>Gordonia</taxon>
    </lineage>
</organism>
<dbReference type="InterPro" id="IPR002347">
    <property type="entry name" value="SDR_fam"/>
</dbReference>
<dbReference type="AlphaFoldDB" id="A0A916WXJ0"/>
<reference evidence="4" key="1">
    <citation type="journal article" date="2014" name="Int. J. Syst. Evol. Microbiol.">
        <title>Complete genome sequence of Corynebacterium casei LMG S-19264T (=DSM 44701T), isolated from a smear-ripened cheese.</title>
        <authorList>
            <consortium name="US DOE Joint Genome Institute (JGI-PGF)"/>
            <person name="Walter F."/>
            <person name="Albersmeier A."/>
            <person name="Kalinowski J."/>
            <person name="Ruckert C."/>
        </authorList>
    </citation>
    <scope>NUCLEOTIDE SEQUENCE</scope>
    <source>
        <strain evidence="4">CGMCC 1.12827</strain>
    </source>
</reference>
<comment type="caution">
    <text evidence="4">The sequence shown here is derived from an EMBL/GenBank/DDBJ whole genome shotgun (WGS) entry which is preliminary data.</text>
</comment>
<dbReference type="Gene3D" id="3.40.50.720">
    <property type="entry name" value="NAD(P)-binding Rossmann-like Domain"/>
    <property type="match status" value="1"/>
</dbReference>
<evidence type="ECO:0000256" key="1">
    <source>
        <dbReference type="ARBA" id="ARBA00006484"/>
    </source>
</evidence>
<reference evidence="4" key="2">
    <citation type="submission" date="2020-09" db="EMBL/GenBank/DDBJ databases">
        <authorList>
            <person name="Sun Q."/>
            <person name="Zhou Y."/>
        </authorList>
    </citation>
    <scope>NUCLEOTIDE SEQUENCE</scope>
    <source>
        <strain evidence="4">CGMCC 1.12827</strain>
    </source>
</reference>
<dbReference type="SUPFAM" id="SSF51735">
    <property type="entry name" value="NAD(P)-binding Rossmann-fold domains"/>
    <property type="match status" value="1"/>
</dbReference>
<proteinExistence type="inferred from homology"/>
<name>A0A916WXJ0_9ACTN</name>
<sequence>MWTVITGASSGIGEELSRRFAARGESLVLIARRVERLDALAEELRGQHGVDVLVVPADLADPDAPARIESELATAGVEVSSLINNAGFGTYGDLLGADPQRLADEVQVNCAAVVGLTVRLLPQIVDRGDGCIVMLSSVAAFQPLPHMAVYGATKAFVRSFGEALWGELHGTGVRVLTVCPGPTSTEFFEVTGDSAAFGRIRTVEQLVDNIMNTLDNSSTPTFIDGLLNRITSELGSRFVPRRLLITIAGRVMKG</sequence>
<dbReference type="PANTHER" id="PTHR43086">
    <property type="entry name" value="VERY-LONG-CHAIN 3-OXOOACYL-COA REDUCTASE"/>
    <property type="match status" value="1"/>
</dbReference>
<evidence type="ECO:0000256" key="2">
    <source>
        <dbReference type="ARBA" id="ARBA00023002"/>
    </source>
</evidence>
<dbReference type="RefSeq" id="WP_188587080.1">
    <property type="nucleotide sequence ID" value="NZ_BMGC01000020.1"/>
</dbReference>